<feature type="region of interest" description="Disordered" evidence="1">
    <location>
        <begin position="526"/>
        <end position="550"/>
    </location>
</feature>
<protein>
    <recommendedName>
        <fullName evidence="4">F-box domain-containing protein</fullName>
    </recommendedName>
</protein>
<reference evidence="2" key="1">
    <citation type="submission" date="2023-03" db="EMBL/GenBank/DDBJ databases">
        <title>Massive genome expansion in bonnet fungi (Mycena s.s.) driven by repeated elements and novel gene families across ecological guilds.</title>
        <authorList>
            <consortium name="Lawrence Berkeley National Laboratory"/>
            <person name="Harder C.B."/>
            <person name="Miyauchi S."/>
            <person name="Viragh M."/>
            <person name="Kuo A."/>
            <person name="Thoen E."/>
            <person name="Andreopoulos B."/>
            <person name="Lu D."/>
            <person name="Skrede I."/>
            <person name="Drula E."/>
            <person name="Henrissat B."/>
            <person name="Morin E."/>
            <person name="Kohler A."/>
            <person name="Barry K."/>
            <person name="LaButti K."/>
            <person name="Morin E."/>
            <person name="Salamov A."/>
            <person name="Lipzen A."/>
            <person name="Mereny Z."/>
            <person name="Hegedus B."/>
            <person name="Baldrian P."/>
            <person name="Stursova M."/>
            <person name="Weitz H."/>
            <person name="Taylor A."/>
            <person name="Grigoriev I.V."/>
            <person name="Nagy L.G."/>
            <person name="Martin F."/>
            <person name="Kauserud H."/>
        </authorList>
    </citation>
    <scope>NUCLEOTIDE SEQUENCE</scope>
    <source>
        <strain evidence="2">CBHHK188m</strain>
    </source>
</reference>
<keyword evidence="3" id="KW-1185">Reference proteome</keyword>
<dbReference type="EMBL" id="JARJLG010000269">
    <property type="protein sequence ID" value="KAJ7721340.1"/>
    <property type="molecule type" value="Genomic_DNA"/>
</dbReference>
<accession>A0AAD7HII3</accession>
<dbReference type="Gene3D" id="3.80.10.10">
    <property type="entry name" value="Ribonuclease Inhibitor"/>
    <property type="match status" value="1"/>
</dbReference>
<evidence type="ECO:0000256" key="1">
    <source>
        <dbReference type="SAM" id="MobiDB-lite"/>
    </source>
</evidence>
<evidence type="ECO:0008006" key="4">
    <source>
        <dbReference type="Google" id="ProtNLM"/>
    </source>
</evidence>
<evidence type="ECO:0000313" key="3">
    <source>
        <dbReference type="Proteomes" id="UP001215280"/>
    </source>
</evidence>
<comment type="caution">
    <text evidence="2">The sequence shown here is derived from an EMBL/GenBank/DDBJ whole genome shotgun (WGS) entry which is preliminary data.</text>
</comment>
<gene>
    <name evidence="2" type="ORF">DFH07DRAFT_932835</name>
</gene>
<evidence type="ECO:0000313" key="2">
    <source>
        <dbReference type="EMBL" id="KAJ7721340.1"/>
    </source>
</evidence>
<dbReference type="AlphaFoldDB" id="A0AAD7HII3"/>
<dbReference type="Proteomes" id="UP001215280">
    <property type="component" value="Unassembled WGS sequence"/>
</dbReference>
<organism evidence="2 3">
    <name type="scientific">Mycena maculata</name>
    <dbReference type="NCBI Taxonomy" id="230809"/>
    <lineage>
        <taxon>Eukaryota</taxon>
        <taxon>Fungi</taxon>
        <taxon>Dikarya</taxon>
        <taxon>Basidiomycota</taxon>
        <taxon>Agaricomycotina</taxon>
        <taxon>Agaricomycetes</taxon>
        <taxon>Agaricomycetidae</taxon>
        <taxon>Agaricales</taxon>
        <taxon>Marasmiineae</taxon>
        <taxon>Mycenaceae</taxon>
        <taxon>Mycena</taxon>
    </lineage>
</organism>
<feature type="compositionally biased region" description="Acidic residues" evidence="1">
    <location>
        <begin position="526"/>
        <end position="544"/>
    </location>
</feature>
<name>A0AAD7HII3_9AGAR</name>
<dbReference type="InterPro" id="IPR032675">
    <property type="entry name" value="LRR_dom_sf"/>
</dbReference>
<proteinExistence type="predicted"/>
<sequence>MSLTACSRALQIPEIVHMICLEADAKLAYLRQHTLPSLARTSRIFSGSALDLIWRELESLVPLIKCMPETLWEERTEGSGPRTAKCIHLRHPIMSTDIPRLLFYSVRVKSLYIHSDIRYGSVHLEVLQALDLCLANQVLMPALSDLVWAPAKKELQTFGHHFLGPSSRQIDIRLDNSRPSLSLLPYLKTSCPLLYDVRLSLTATPLTVRLVSDAVCGWQHLKELAIPALDQPGFIHVSRLPSLTKLSLYCVNGPGLYLPGFLSGPTFPALEDLSMNCETARFCTGLIQVVSSRQLGSLSIDPLANWTTSAWKELLTTLRDYLDHTALETLEVQQEASQHSRPADPASYILSADTLRPLLAFKKLSSLTFQIYPGVDVDDDFLAEMAVAWRRISSLEFGSEVLMSERPKPTLKCLVTFARHCPRLNGLGIRVDGSTIPPFSQVPGKRICHSLNSLNVGTSPMNSLRVAEMAAFLSNLFPDLEYLFTHDSNTPLTEPLASYAKSWSAVSDLLPVFCSVRAQEEEFWTQEFASEESDEESDEDEEMDGESRSS</sequence>